<keyword evidence="3" id="KW-1185">Reference proteome</keyword>
<reference evidence="2" key="1">
    <citation type="submission" date="2023-03" db="EMBL/GenBank/DDBJ databases">
        <title>Massive genome expansion in bonnet fungi (Mycena s.s.) driven by repeated elements and novel gene families across ecological guilds.</title>
        <authorList>
            <consortium name="Lawrence Berkeley National Laboratory"/>
            <person name="Harder C.B."/>
            <person name="Miyauchi S."/>
            <person name="Viragh M."/>
            <person name="Kuo A."/>
            <person name="Thoen E."/>
            <person name="Andreopoulos B."/>
            <person name="Lu D."/>
            <person name="Skrede I."/>
            <person name="Drula E."/>
            <person name="Henrissat B."/>
            <person name="Morin E."/>
            <person name="Kohler A."/>
            <person name="Barry K."/>
            <person name="LaButti K."/>
            <person name="Morin E."/>
            <person name="Salamov A."/>
            <person name="Lipzen A."/>
            <person name="Mereny Z."/>
            <person name="Hegedus B."/>
            <person name="Baldrian P."/>
            <person name="Stursova M."/>
            <person name="Weitz H."/>
            <person name="Taylor A."/>
            <person name="Grigoriev I.V."/>
            <person name="Nagy L.G."/>
            <person name="Martin F."/>
            <person name="Kauserud H."/>
        </authorList>
    </citation>
    <scope>NUCLEOTIDE SEQUENCE</scope>
    <source>
        <strain evidence="2">CBHHK067</strain>
    </source>
</reference>
<comment type="caution">
    <text evidence="2">The sequence shown here is derived from an EMBL/GenBank/DDBJ whole genome shotgun (WGS) entry which is preliminary data.</text>
</comment>
<sequence>MVQMGGKFRESPDSRTAHPHTSSLTESDLARASSRRRPRAIVLWFASILQLTRSAEPPHPAGALNSNGAFTSCATNGFVHAWCVSLGCSCRVLLTQPIYVRAELAIPSNSSAKHILGQSVRYVVSRFRATRPSRRSRKVPARIRRCACAPFLINPSIAPGPRKYPRAIRTRGAGPFQRHLNDTAPASKSCRVHSLTCPLRSNRQRRAVRTGVRIQVHLCRSSKFLSGTL</sequence>
<accession>A0AAD7CRQ2</accession>
<proteinExistence type="predicted"/>
<name>A0AAD7CRQ2_MYCRO</name>
<dbReference type="Proteomes" id="UP001221757">
    <property type="component" value="Unassembled WGS sequence"/>
</dbReference>
<protein>
    <submittedName>
        <fullName evidence="2">Uncharacterized protein</fullName>
    </submittedName>
</protein>
<dbReference type="EMBL" id="JARKIE010000275">
    <property type="protein sequence ID" value="KAJ7658924.1"/>
    <property type="molecule type" value="Genomic_DNA"/>
</dbReference>
<evidence type="ECO:0000256" key="1">
    <source>
        <dbReference type="SAM" id="MobiDB-lite"/>
    </source>
</evidence>
<dbReference type="AlphaFoldDB" id="A0AAD7CRQ2"/>
<feature type="region of interest" description="Disordered" evidence="1">
    <location>
        <begin position="1"/>
        <end position="31"/>
    </location>
</feature>
<evidence type="ECO:0000313" key="3">
    <source>
        <dbReference type="Proteomes" id="UP001221757"/>
    </source>
</evidence>
<organism evidence="2 3">
    <name type="scientific">Mycena rosella</name>
    <name type="common">Pink bonnet</name>
    <name type="synonym">Agaricus rosellus</name>
    <dbReference type="NCBI Taxonomy" id="1033263"/>
    <lineage>
        <taxon>Eukaryota</taxon>
        <taxon>Fungi</taxon>
        <taxon>Dikarya</taxon>
        <taxon>Basidiomycota</taxon>
        <taxon>Agaricomycotina</taxon>
        <taxon>Agaricomycetes</taxon>
        <taxon>Agaricomycetidae</taxon>
        <taxon>Agaricales</taxon>
        <taxon>Marasmiineae</taxon>
        <taxon>Mycenaceae</taxon>
        <taxon>Mycena</taxon>
    </lineage>
</organism>
<evidence type="ECO:0000313" key="2">
    <source>
        <dbReference type="EMBL" id="KAJ7658924.1"/>
    </source>
</evidence>
<feature type="compositionally biased region" description="Basic and acidic residues" evidence="1">
    <location>
        <begin position="7"/>
        <end position="16"/>
    </location>
</feature>
<gene>
    <name evidence="2" type="ORF">B0H17DRAFT_1096590</name>
</gene>